<evidence type="ECO:0000256" key="1">
    <source>
        <dbReference type="SAM" id="Phobius"/>
    </source>
</evidence>
<dbReference type="RefSeq" id="WP_177428123.1">
    <property type="nucleotide sequence ID" value="NZ_FMSV02000051.1"/>
</dbReference>
<evidence type="ECO:0008006" key="4">
    <source>
        <dbReference type="Google" id="ProtNLM"/>
    </source>
</evidence>
<keyword evidence="1" id="KW-0812">Transmembrane</keyword>
<dbReference type="InterPro" id="IPR013362">
    <property type="entry name" value="Pilus_4_PilV"/>
</dbReference>
<dbReference type="NCBIfam" id="TIGR02532">
    <property type="entry name" value="IV_pilin_GFxxxE"/>
    <property type="match status" value="1"/>
</dbReference>
<dbReference type="EMBL" id="FMSV02000051">
    <property type="protein sequence ID" value="SEH04444.1"/>
    <property type="molecule type" value="Genomic_DNA"/>
</dbReference>
<keyword evidence="3" id="KW-1185">Reference proteome</keyword>
<evidence type="ECO:0000313" key="3">
    <source>
        <dbReference type="Proteomes" id="UP000236724"/>
    </source>
</evidence>
<organism evidence="2 3">
    <name type="scientific">Candidatus Venteria ishoeyi</name>
    <dbReference type="NCBI Taxonomy" id="1899563"/>
    <lineage>
        <taxon>Bacteria</taxon>
        <taxon>Pseudomonadati</taxon>
        <taxon>Pseudomonadota</taxon>
        <taxon>Gammaproteobacteria</taxon>
        <taxon>Thiotrichales</taxon>
        <taxon>Thiotrichaceae</taxon>
        <taxon>Venteria</taxon>
    </lineage>
</organism>
<dbReference type="AlphaFoldDB" id="A0A1H6F636"/>
<dbReference type="InterPro" id="IPR012902">
    <property type="entry name" value="N_methyl_site"/>
</dbReference>
<gene>
    <name evidence="2" type="ORF">MBHS_00290</name>
</gene>
<dbReference type="InterPro" id="IPR045584">
    <property type="entry name" value="Pilin-like"/>
</dbReference>
<dbReference type="SUPFAM" id="SSF54523">
    <property type="entry name" value="Pili subunits"/>
    <property type="match status" value="1"/>
</dbReference>
<name>A0A1H6F636_9GAMM</name>
<dbReference type="NCBIfam" id="TIGR02523">
    <property type="entry name" value="type_IV_pilV"/>
    <property type="match status" value="1"/>
</dbReference>
<accession>A0A1H6F636</accession>
<protein>
    <recommendedName>
        <fullName evidence="4">Type IV pilus modification protein PilV</fullName>
    </recommendedName>
</protein>
<evidence type="ECO:0000313" key="2">
    <source>
        <dbReference type="EMBL" id="SEH04444.1"/>
    </source>
</evidence>
<reference evidence="2 3" key="1">
    <citation type="submission" date="2016-10" db="EMBL/GenBank/DDBJ databases">
        <authorList>
            <person name="de Groot N.N."/>
        </authorList>
    </citation>
    <scope>NUCLEOTIDE SEQUENCE [LARGE SCALE GENOMIC DNA]</scope>
    <source>
        <strain evidence="2">MBHS1</strain>
    </source>
</reference>
<dbReference type="Proteomes" id="UP000236724">
    <property type="component" value="Unassembled WGS sequence"/>
</dbReference>
<dbReference type="Pfam" id="PF07963">
    <property type="entry name" value="N_methyl"/>
    <property type="match status" value="1"/>
</dbReference>
<sequence>MKQKHKNITGFTLIEMLITLLILSIGLLGIAALQSRGQLFTREAFITGQATNLAYDIIDKMRLNPSIAREDVLANGTGVGNGYVISSNPGGNKDCVGKNSDCSAEELRDYDQRQWYNALATNLPGGTGFIRAEDKNPVVRYTINIQWTLTDAQRDSDKDDAPTVREQIWKMDL</sequence>
<proteinExistence type="predicted"/>
<dbReference type="PROSITE" id="PS00409">
    <property type="entry name" value="PROKAR_NTER_METHYL"/>
    <property type="match status" value="1"/>
</dbReference>
<feature type="transmembrane region" description="Helical" evidence="1">
    <location>
        <begin position="12"/>
        <end position="33"/>
    </location>
</feature>
<keyword evidence="1" id="KW-1133">Transmembrane helix</keyword>
<keyword evidence="1" id="KW-0472">Membrane</keyword>